<evidence type="ECO:0000256" key="1">
    <source>
        <dbReference type="SAM" id="MobiDB-lite"/>
    </source>
</evidence>
<sequence>MDICALVTRRAQHRLAGPSSQCAPPSFVRSFSQCSRRKHVHGASQTRLNSVYKSTGKTLTPSPLFEEVARDDGFLRVVDRDSASPDYDDPDWISKVEDWQEFWNYQNWELEVEDLETEEGNMAGPMEALRRAEKLIDAFTEMDMRTDIINWMGSPHSEDGYEEDKWMNPPVDAERPDPNPTLLSWDLRAMAEKRQQRAMLDAEWRRRQACIGKLTYPHMNQHRDIRVQHLTGDGYRYDWTEEEIRQLIVNNGLACRPEDHGALVENPLAVQDYHALGVRYIEETEEMLERTGHLAPRDYRVQYNREFILHGQDYGEDEEQLMLDALSEQADREELLEALELAGWDEEDVEVDEDEYIGDVGEEVEEDLE</sequence>
<dbReference type="AlphaFoldDB" id="A0A8J4B5J3"/>
<feature type="region of interest" description="Disordered" evidence="1">
    <location>
        <begin position="347"/>
        <end position="369"/>
    </location>
</feature>
<dbReference type="Proteomes" id="UP000747399">
    <property type="component" value="Unassembled WGS sequence"/>
</dbReference>
<evidence type="ECO:0000313" key="3">
    <source>
        <dbReference type="Proteomes" id="UP000747399"/>
    </source>
</evidence>
<accession>A0A8J4B5J3</accession>
<comment type="caution">
    <text evidence="2">The sequence shown here is derived from an EMBL/GenBank/DDBJ whole genome shotgun (WGS) entry which is preliminary data.</text>
</comment>
<keyword evidence="3" id="KW-1185">Reference proteome</keyword>
<name>A0A8J4B5J3_9CHLO</name>
<gene>
    <name evidence="2" type="ORF">Vafri_9784</name>
</gene>
<organism evidence="2 3">
    <name type="scientific">Volvox africanus</name>
    <dbReference type="NCBI Taxonomy" id="51714"/>
    <lineage>
        <taxon>Eukaryota</taxon>
        <taxon>Viridiplantae</taxon>
        <taxon>Chlorophyta</taxon>
        <taxon>core chlorophytes</taxon>
        <taxon>Chlorophyceae</taxon>
        <taxon>CS clade</taxon>
        <taxon>Chlamydomonadales</taxon>
        <taxon>Volvocaceae</taxon>
        <taxon>Volvox</taxon>
    </lineage>
</organism>
<evidence type="ECO:0000313" key="2">
    <source>
        <dbReference type="EMBL" id="GIL54215.1"/>
    </source>
</evidence>
<reference evidence="2" key="1">
    <citation type="journal article" date="2021" name="Proc. Natl. Acad. Sci. U.S.A.">
        <title>Three genomes in the algal genus Volvox reveal the fate of a haploid sex-determining region after a transition to homothallism.</title>
        <authorList>
            <person name="Yamamoto K."/>
            <person name="Hamaji T."/>
            <person name="Kawai-Toyooka H."/>
            <person name="Matsuzaki R."/>
            <person name="Takahashi F."/>
            <person name="Nishimura Y."/>
            <person name="Kawachi M."/>
            <person name="Noguchi H."/>
            <person name="Minakuchi Y."/>
            <person name="Umen J.G."/>
            <person name="Toyoda A."/>
            <person name="Nozaki H."/>
        </authorList>
    </citation>
    <scope>NUCLEOTIDE SEQUENCE</scope>
    <source>
        <strain evidence="2">NIES-3780</strain>
    </source>
</reference>
<proteinExistence type="predicted"/>
<dbReference type="EMBL" id="BNCO01000017">
    <property type="protein sequence ID" value="GIL54215.1"/>
    <property type="molecule type" value="Genomic_DNA"/>
</dbReference>
<protein>
    <submittedName>
        <fullName evidence="2">Uncharacterized protein</fullName>
    </submittedName>
</protein>